<keyword evidence="3" id="KW-1185">Reference proteome</keyword>
<dbReference type="PROSITE" id="PS51257">
    <property type="entry name" value="PROKAR_LIPOPROTEIN"/>
    <property type="match status" value="1"/>
</dbReference>
<keyword evidence="1" id="KW-0472">Membrane</keyword>
<feature type="transmembrane region" description="Helical" evidence="1">
    <location>
        <begin position="64"/>
        <end position="80"/>
    </location>
</feature>
<reference evidence="2 3" key="1">
    <citation type="journal article" date="2022" name="Nat. Plants">
        <title>Genomes of leafy and leafless Platanthera orchids illuminate the evolution of mycoheterotrophy.</title>
        <authorList>
            <person name="Li M.H."/>
            <person name="Liu K.W."/>
            <person name="Li Z."/>
            <person name="Lu H.C."/>
            <person name="Ye Q.L."/>
            <person name="Zhang D."/>
            <person name="Wang J.Y."/>
            <person name="Li Y.F."/>
            <person name="Zhong Z.M."/>
            <person name="Liu X."/>
            <person name="Yu X."/>
            <person name="Liu D.K."/>
            <person name="Tu X.D."/>
            <person name="Liu B."/>
            <person name="Hao Y."/>
            <person name="Liao X.Y."/>
            <person name="Jiang Y.T."/>
            <person name="Sun W.H."/>
            <person name="Chen J."/>
            <person name="Chen Y.Q."/>
            <person name="Ai Y."/>
            <person name="Zhai J.W."/>
            <person name="Wu S.S."/>
            <person name="Zhou Z."/>
            <person name="Hsiao Y.Y."/>
            <person name="Wu W.L."/>
            <person name="Chen Y.Y."/>
            <person name="Lin Y.F."/>
            <person name="Hsu J.L."/>
            <person name="Li C.Y."/>
            <person name="Wang Z.W."/>
            <person name="Zhao X."/>
            <person name="Zhong W.Y."/>
            <person name="Ma X.K."/>
            <person name="Ma L."/>
            <person name="Huang J."/>
            <person name="Chen G.Z."/>
            <person name="Huang M.Z."/>
            <person name="Huang L."/>
            <person name="Peng D.H."/>
            <person name="Luo Y.B."/>
            <person name="Zou S.Q."/>
            <person name="Chen S.P."/>
            <person name="Lan S."/>
            <person name="Tsai W.C."/>
            <person name="Van de Peer Y."/>
            <person name="Liu Z.J."/>
        </authorList>
    </citation>
    <scope>NUCLEOTIDE SEQUENCE [LARGE SCALE GENOMIC DNA]</scope>
    <source>
        <strain evidence="2">Lor288</strain>
    </source>
</reference>
<evidence type="ECO:0000313" key="3">
    <source>
        <dbReference type="Proteomes" id="UP001412067"/>
    </source>
</evidence>
<name>A0ABR2LFE3_9ASPA</name>
<organism evidence="2 3">
    <name type="scientific">Platanthera guangdongensis</name>
    <dbReference type="NCBI Taxonomy" id="2320717"/>
    <lineage>
        <taxon>Eukaryota</taxon>
        <taxon>Viridiplantae</taxon>
        <taxon>Streptophyta</taxon>
        <taxon>Embryophyta</taxon>
        <taxon>Tracheophyta</taxon>
        <taxon>Spermatophyta</taxon>
        <taxon>Magnoliopsida</taxon>
        <taxon>Liliopsida</taxon>
        <taxon>Asparagales</taxon>
        <taxon>Orchidaceae</taxon>
        <taxon>Orchidoideae</taxon>
        <taxon>Orchideae</taxon>
        <taxon>Orchidinae</taxon>
        <taxon>Platanthera</taxon>
    </lineage>
</organism>
<keyword evidence="1" id="KW-1133">Transmembrane helix</keyword>
<comment type="caution">
    <text evidence="2">The sequence shown here is derived from an EMBL/GenBank/DDBJ whole genome shotgun (WGS) entry which is preliminary data.</text>
</comment>
<dbReference type="EMBL" id="JBBWWR010000020">
    <property type="protein sequence ID" value="KAK8939520.1"/>
    <property type="molecule type" value="Genomic_DNA"/>
</dbReference>
<evidence type="ECO:0000313" key="2">
    <source>
        <dbReference type="EMBL" id="KAK8939520.1"/>
    </source>
</evidence>
<keyword evidence="1" id="KW-0812">Transmembrane</keyword>
<dbReference type="Proteomes" id="UP001412067">
    <property type="component" value="Unassembled WGS sequence"/>
</dbReference>
<feature type="transmembrane region" description="Helical" evidence="1">
    <location>
        <begin position="7"/>
        <end position="26"/>
    </location>
</feature>
<sequence>MARQAQLGFSSVPISTATWGACITWLPRSNRSPSRAATAPSTACTNPISSSFRNFPTSKTGLSYGRYLFPSLFCFFLFLLETYKRRDPGGCV</sequence>
<protein>
    <recommendedName>
        <fullName evidence="4">Secreted protein</fullName>
    </recommendedName>
</protein>
<gene>
    <name evidence="2" type="ORF">KSP40_PGU015994</name>
</gene>
<evidence type="ECO:0000256" key="1">
    <source>
        <dbReference type="SAM" id="Phobius"/>
    </source>
</evidence>
<evidence type="ECO:0008006" key="4">
    <source>
        <dbReference type="Google" id="ProtNLM"/>
    </source>
</evidence>
<proteinExistence type="predicted"/>
<accession>A0ABR2LFE3</accession>